<keyword evidence="1" id="KW-0472">Membrane</keyword>
<feature type="transmembrane region" description="Helical" evidence="1">
    <location>
        <begin position="148"/>
        <end position="173"/>
    </location>
</feature>
<dbReference type="Proteomes" id="UP001638015">
    <property type="component" value="Unassembled WGS sequence"/>
</dbReference>
<feature type="transmembrane region" description="Helical" evidence="1">
    <location>
        <begin position="179"/>
        <end position="197"/>
    </location>
</feature>
<proteinExistence type="predicted"/>
<evidence type="ECO:0000313" key="2">
    <source>
        <dbReference type="EMBL" id="MFO3715666.1"/>
    </source>
</evidence>
<protein>
    <recommendedName>
        <fullName evidence="4">Beta-carotene 15,15'-monooxygenase</fullName>
    </recommendedName>
</protein>
<evidence type="ECO:0000313" key="3">
    <source>
        <dbReference type="Proteomes" id="UP001638015"/>
    </source>
</evidence>
<comment type="caution">
    <text evidence="2">The sequence shown here is derived from an EMBL/GenBank/DDBJ whole genome shotgun (WGS) entry which is preliminary data.</text>
</comment>
<name>A0ABW9MV22_9FIRM</name>
<feature type="transmembrane region" description="Helical" evidence="1">
    <location>
        <begin position="16"/>
        <end position="42"/>
    </location>
</feature>
<gene>
    <name evidence="2" type="ORF">ACCQ40_02540</name>
</gene>
<accession>A0ABW9MV22</accession>
<keyword evidence="1" id="KW-0812">Transmembrane</keyword>
<evidence type="ECO:0000256" key="1">
    <source>
        <dbReference type="SAM" id="Phobius"/>
    </source>
</evidence>
<organism evidence="2 3">
    <name type="scientific">Anaerococcus cruorum</name>
    <dbReference type="NCBI Taxonomy" id="3115617"/>
    <lineage>
        <taxon>Bacteria</taxon>
        <taxon>Bacillati</taxon>
        <taxon>Bacillota</taxon>
        <taxon>Tissierellia</taxon>
        <taxon>Tissierellales</taxon>
        <taxon>Peptoniphilaceae</taxon>
        <taxon>Anaerococcus</taxon>
    </lineage>
</organism>
<keyword evidence="3" id="KW-1185">Reference proteome</keyword>
<feature type="transmembrane region" description="Helical" evidence="1">
    <location>
        <begin position="79"/>
        <end position="100"/>
    </location>
</feature>
<reference evidence="2 3" key="1">
    <citation type="journal article" date="2025" name="Anaerobe">
        <title>Description of Anaerococcus kampingiae sp. nov., Anaerococcus groningensis sp. nov., Anaerococcus martiniensis sp. nov., and Anaerococcus cruorum sp. nov., isolated from human clinical specimens.</title>
        <authorList>
            <person name="Boiten K.E."/>
            <person name="Meijer J."/>
            <person name="van Wezel E.M."/>
            <person name="Veloo A.C.M."/>
        </authorList>
    </citation>
    <scope>NUCLEOTIDE SEQUENCE [LARGE SCALE GENOMIC DNA]</scope>
    <source>
        <strain evidence="2 3">ENR1039</strain>
    </source>
</reference>
<dbReference type="RefSeq" id="WP_410032487.1">
    <property type="nucleotide sequence ID" value="NZ_JBGMEH010000002.1"/>
</dbReference>
<feature type="transmembrane region" description="Helical" evidence="1">
    <location>
        <begin position="112"/>
        <end position="136"/>
    </location>
</feature>
<evidence type="ECO:0008006" key="4">
    <source>
        <dbReference type="Google" id="ProtNLM"/>
    </source>
</evidence>
<keyword evidence="1" id="KW-1133">Transmembrane helix</keyword>
<dbReference type="EMBL" id="JBGMEH010000002">
    <property type="protein sequence ID" value="MFO3715666.1"/>
    <property type="molecule type" value="Genomic_DNA"/>
</dbReference>
<sequence length="214" mass="24937">MNTKFRNTISMIFEKIYYFFTYSIMLIVAMVMGLGFLTFAGGHVMMFDLVKKIDGERYKEKIKVFKFFKENIIAYALKYLKISLLYVSLILILAIDLFYFSTSINPLFTGMFYLNIIMAFVLVNAMTLSFYLMAKYPEMKYTEIAKNAIALVIVNIIDILVLNALITAIAMIFYKISDLLIFILLPGIFIDLSYYIFNKMLKKKSLTYLLFSIK</sequence>